<reference evidence="5" key="1">
    <citation type="submission" date="2020-10" db="EMBL/GenBank/DDBJ databases">
        <title>Unveiling of a novel bifunctional photoreceptor, Dualchrome1, isolated from a cosmopolitan green alga.</title>
        <authorList>
            <person name="Suzuki S."/>
            <person name="Kawachi M."/>
        </authorList>
    </citation>
    <scope>NUCLEOTIDE SEQUENCE</scope>
    <source>
        <strain evidence="5">NIES 2893</strain>
    </source>
</reference>
<comment type="caution">
    <text evidence="5">The sequence shown here is derived from an EMBL/GenBank/DDBJ whole genome shotgun (WGS) entry which is preliminary data.</text>
</comment>
<keyword evidence="1" id="KW-0489">Methyltransferase</keyword>
<dbReference type="SUPFAM" id="SSF53335">
    <property type="entry name" value="S-adenosyl-L-methionine-dependent methyltransferases"/>
    <property type="match status" value="1"/>
</dbReference>
<protein>
    <recommendedName>
        <fullName evidence="4">Methyltransferase small domain-containing protein</fullName>
    </recommendedName>
</protein>
<dbReference type="EMBL" id="BNJQ01000004">
    <property type="protein sequence ID" value="GHP03063.1"/>
    <property type="molecule type" value="Genomic_DNA"/>
</dbReference>
<dbReference type="GO" id="GO:0008757">
    <property type="term" value="F:S-adenosylmethionine-dependent methyltransferase activity"/>
    <property type="evidence" value="ECO:0007669"/>
    <property type="project" value="InterPro"/>
</dbReference>
<accession>A0A830H9G0</accession>
<evidence type="ECO:0000313" key="6">
    <source>
        <dbReference type="Proteomes" id="UP000660262"/>
    </source>
</evidence>
<evidence type="ECO:0000259" key="4">
    <source>
        <dbReference type="Pfam" id="PF05175"/>
    </source>
</evidence>
<evidence type="ECO:0000256" key="3">
    <source>
        <dbReference type="SAM" id="MobiDB-lite"/>
    </source>
</evidence>
<evidence type="ECO:0000313" key="5">
    <source>
        <dbReference type="EMBL" id="GHP03063.1"/>
    </source>
</evidence>
<dbReference type="Proteomes" id="UP000660262">
    <property type="component" value="Unassembled WGS sequence"/>
</dbReference>
<keyword evidence="2" id="KW-0808">Transferase</keyword>
<dbReference type="PANTHER" id="PTHR47816:SF4">
    <property type="entry name" value="RIBOSOMAL RNA SMALL SUBUNIT METHYLTRANSFERASE C"/>
    <property type="match status" value="1"/>
</dbReference>
<dbReference type="InterPro" id="IPR029063">
    <property type="entry name" value="SAM-dependent_MTases_sf"/>
</dbReference>
<proteinExistence type="predicted"/>
<feature type="region of interest" description="Disordered" evidence="3">
    <location>
        <begin position="104"/>
        <end position="136"/>
    </location>
</feature>
<evidence type="ECO:0000256" key="2">
    <source>
        <dbReference type="ARBA" id="ARBA00022679"/>
    </source>
</evidence>
<gene>
    <name evidence="5" type="ORF">PPROV_000181800</name>
</gene>
<feature type="compositionally biased region" description="Low complexity" evidence="3">
    <location>
        <begin position="11"/>
        <end position="20"/>
    </location>
</feature>
<dbReference type="PANTHER" id="PTHR47816">
    <property type="entry name" value="RIBOSOMAL RNA SMALL SUBUNIT METHYLTRANSFERASE C"/>
    <property type="match status" value="1"/>
</dbReference>
<organism evidence="5 6">
    <name type="scientific">Pycnococcus provasolii</name>
    <dbReference type="NCBI Taxonomy" id="41880"/>
    <lineage>
        <taxon>Eukaryota</taxon>
        <taxon>Viridiplantae</taxon>
        <taxon>Chlorophyta</taxon>
        <taxon>Pseudoscourfieldiophyceae</taxon>
        <taxon>Pseudoscourfieldiales</taxon>
        <taxon>Pycnococcaceae</taxon>
        <taxon>Pycnococcus</taxon>
    </lineage>
</organism>
<keyword evidence="6" id="KW-1185">Reference proteome</keyword>
<feature type="compositionally biased region" description="Polar residues" evidence="3">
    <location>
        <begin position="111"/>
        <end position="133"/>
    </location>
</feature>
<dbReference type="AlphaFoldDB" id="A0A830H9G0"/>
<sequence length="783" mass="83659">MVVSPDDVHVSASNASNGSSKSYVRSLLKKIRHCYALELLSESLSREQALSLARLPAHTAALAKQLELGEKNAKNGSISKDDHDGPGSMEALLNAERQAAREMANERLKTKQTLASRQGDARTSSGGVTPNRSRANDISIDRVRADIANAASAHDITRAIQTHNTPVEALAFALNALVRRKQRGDGQASTAAANVLDMLCSRADEINQPRSMTGVLGDAVKLVAGDEKPPPTCLSRILDAATRQALSLDPRGVASALWAVGRLHEACGVSTPPRAGTLLRALEATLSDIAPRFNARDVSAALWGLAKARARPAEVKCRAAALTAVEQVAKELASMPQELSMTSWALATLTPEWIGGDGLSDDARLASLYASAAGALERAILKCAMSMTEQALATCLWAISRFHRSGDLPGVAREAAEAVHAQALKLLTLFDSRQIAMLSAASARLGVAVTPLLLNERCTRGSTSLMDISDMLWAAGMVKCDNRACVDRLLSVAAISIEQGGDAALDWQAFGRVEYAMRSLDVASRDELRRIRKAIGRRARDMLEAAAESTRSGLQRVRNLSKRDDDIDASTVELVEVAIPRLGGTPDKAPLKRSNWRAMHGLFAGGKPDAMTAMLIGALPDRPPRESSVLDLGCGGGAVAAALAHAGRKRGVRVLACDIDERAVNAASLNVPDATVLRGDVFDALEGKISRGQLSWVVTNPPVHTLGVSDFAVVRRVLEGAPQWLSPDGGLLFVVVQTYVPFENMAENWCPKMKLKCLACDGQFTVWRLKNKSRKRKSSSSSS</sequence>
<dbReference type="InterPro" id="IPR046977">
    <property type="entry name" value="RsmC/RlmG"/>
</dbReference>
<dbReference type="Gene3D" id="3.40.50.150">
    <property type="entry name" value="Vaccinia Virus protein VP39"/>
    <property type="match status" value="1"/>
</dbReference>
<dbReference type="InterPro" id="IPR007848">
    <property type="entry name" value="Small_mtfrase_dom"/>
</dbReference>
<feature type="region of interest" description="Disordered" evidence="3">
    <location>
        <begin position="1"/>
        <end position="20"/>
    </location>
</feature>
<feature type="domain" description="Methyltransferase small" evidence="4">
    <location>
        <begin position="598"/>
        <end position="748"/>
    </location>
</feature>
<evidence type="ECO:0000256" key="1">
    <source>
        <dbReference type="ARBA" id="ARBA00022603"/>
    </source>
</evidence>
<dbReference type="GO" id="GO:0032259">
    <property type="term" value="P:methylation"/>
    <property type="evidence" value="ECO:0007669"/>
    <property type="project" value="UniProtKB-KW"/>
</dbReference>
<name>A0A830H9G0_9CHLO</name>
<dbReference type="Pfam" id="PF05175">
    <property type="entry name" value="MTS"/>
    <property type="match status" value="1"/>
</dbReference>